<dbReference type="PROSITE" id="PS50048">
    <property type="entry name" value="ZN2_CY6_FUNGAL_2"/>
    <property type="match status" value="1"/>
</dbReference>
<dbReference type="PANTHER" id="PTHR47424:SF3">
    <property type="entry name" value="REGULATORY PROTEIN GAL4"/>
    <property type="match status" value="1"/>
</dbReference>
<evidence type="ECO:0000256" key="6">
    <source>
        <dbReference type="SAM" id="MobiDB-lite"/>
    </source>
</evidence>
<dbReference type="InterPro" id="IPR036864">
    <property type="entry name" value="Zn2-C6_fun-type_DNA-bd_sf"/>
</dbReference>
<dbReference type="GO" id="GO:0006351">
    <property type="term" value="P:DNA-templated transcription"/>
    <property type="evidence" value="ECO:0007669"/>
    <property type="project" value="InterPro"/>
</dbReference>
<dbReference type="GO" id="GO:0000435">
    <property type="term" value="P:positive regulation of transcription from RNA polymerase II promoter by galactose"/>
    <property type="evidence" value="ECO:0007669"/>
    <property type="project" value="TreeGrafter"/>
</dbReference>
<evidence type="ECO:0000256" key="4">
    <source>
        <dbReference type="ARBA" id="ARBA00023163"/>
    </source>
</evidence>
<keyword evidence="5" id="KW-0539">Nucleus</keyword>
<evidence type="ECO:0000259" key="7">
    <source>
        <dbReference type="PROSITE" id="PS50048"/>
    </source>
</evidence>
<dbReference type="OrthoDB" id="3364175at2759"/>
<feature type="region of interest" description="Disordered" evidence="6">
    <location>
        <begin position="1"/>
        <end position="25"/>
    </location>
</feature>
<dbReference type="SUPFAM" id="SSF57701">
    <property type="entry name" value="Zn2/Cys6 DNA-binding domain"/>
    <property type="match status" value="1"/>
</dbReference>
<dbReference type="PANTHER" id="PTHR47424">
    <property type="entry name" value="REGULATORY PROTEIN GAL4"/>
    <property type="match status" value="1"/>
</dbReference>
<dbReference type="GO" id="GO:0000981">
    <property type="term" value="F:DNA-binding transcription factor activity, RNA polymerase II-specific"/>
    <property type="evidence" value="ECO:0007669"/>
    <property type="project" value="InterPro"/>
</dbReference>
<dbReference type="Pfam" id="PF00172">
    <property type="entry name" value="Zn_clus"/>
    <property type="match status" value="1"/>
</dbReference>
<gene>
    <name evidence="8" type="ORF">SBOR_8266</name>
</gene>
<comment type="caution">
    <text evidence="8">The sequence shown here is derived from an EMBL/GenBank/DDBJ whole genome shotgun (WGS) entry which is preliminary data.</text>
</comment>
<dbReference type="Pfam" id="PF04082">
    <property type="entry name" value="Fungal_trans"/>
    <property type="match status" value="1"/>
</dbReference>
<evidence type="ECO:0000256" key="5">
    <source>
        <dbReference type="ARBA" id="ARBA00023242"/>
    </source>
</evidence>
<dbReference type="GO" id="GO:0005634">
    <property type="term" value="C:nucleus"/>
    <property type="evidence" value="ECO:0007669"/>
    <property type="project" value="TreeGrafter"/>
</dbReference>
<dbReference type="EMBL" id="AYSA01000512">
    <property type="protein sequence ID" value="ESZ91358.1"/>
    <property type="molecule type" value="Genomic_DNA"/>
</dbReference>
<dbReference type="CDD" id="cd00067">
    <property type="entry name" value="GAL4"/>
    <property type="match status" value="1"/>
</dbReference>
<reference evidence="8 9" key="1">
    <citation type="journal article" date="2014" name="Genome Announc.">
        <title>Draft genome sequence of Sclerotinia borealis, a psychrophilic plant pathogenic fungus.</title>
        <authorList>
            <person name="Mardanov A.V."/>
            <person name="Beletsky A.V."/>
            <person name="Kadnikov V.V."/>
            <person name="Ignatov A.N."/>
            <person name="Ravin N.V."/>
        </authorList>
    </citation>
    <scope>NUCLEOTIDE SEQUENCE [LARGE SCALE GENOMIC DNA]</scope>
    <source>
        <strain evidence="9">F-4157</strain>
    </source>
</reference>
<dbReference type="AlphaFoldDB" id="W9C6L5"/>
<evidence type="ECO:0000313" key="9">
    <source>
        <dbReference type="Proteomes" id="UP000019487"/>
    </source>
</evidence>
<dbReference type="GO" id="GO:0000978">
    <property type="term" value="F:RNA polymerase II cis-regulatory region sequence-specific DNA binding"/>
    <property type="evidence" value="ECO:0007669"/>
    <property type="project" value="TreeGrafter"/>
</dbReference>
<feature type="domain" description="Zn(2)-C6 fungal-type" evidence="7">
    <location>
        <begin position="29"/>
        <end position="61"/>
    </location>
</feature>
<keyword evidence="4" id="KW-0804">Transcription</keyword>
<name>W9C6L5_SCLBF</name>
<dbReference type="Proteomes" id="UP000019487">
    <property type="component" value="Unassembled WGS sequence"/>
</dbReference>
<dbReference type="InterPro" id="IPR051127">
    <property type="entry name" value="Fungal_SecMet_Regulators"/>
</dbReference>
<evidence type="ECO:0000256" key="1">
    <source>
        <dbReference type="ARBA" id="ARBA00022723"/>
    </source>
</evidence>
<accession>W9C6L5</accession>
<proteinExistence type="predicted"/>
<evidence type="ECO:0000313" key="8">
    <source>
        <dbReference type="EMBL" id="ESZ91358.1"/>
    </source>
</evidence>
<feature type="compositionally biased region" description="Polar residues" evidence="6">
    <location>
        <begin position="91"/>
        <end position="100"/>
    </location>
</feature>
<dbReference type="PROSITE" id="PS00463">
    <property type="entry name" value="ZN2_CY6_FUNGAL_1"/>
    <property type="match status" value="1"/>
</dbReference>
<organism evidence="8 9">
    <name type="scientific">Sclerotinia borealis (strain F-4128)</name>
    <dbReference type="NCBI Taxonomy" id="1432307"/>
    <lineage>
        <taxon>Eukaryota</taxon>
        <taxon>Fungi</taxon>
        <taxon>Dikarya</taxon>
        <taxon>Ascomycota</taxon>
        <taxon>Pezizomycotina</taxon>
        <taxon>Leotiomycetes</taxon>
        <taxon>Helotiales</taxon>
        <taxon>Sclerotiniaceae</taxon>
        <taxon>Sclerotinia</taxon>
    </lineage>
</organism>
<dbReference type="InterPro" id="IPR007219">
    <property type="entry name" value="XnlR_reg_dom"/>
</dbReference>
<protein>
    <recommendedName>
        <fullName evidence="7">Zn(2)-C6 fungal-type domain-containing protein</fullName>
    </recommendedName>
</protein>
<dbReference type="SMART" id="SM00906">
    <property type="entry name" value="Fungal_trans"/>
    <property type="match status" value="1"/>
</dbReference>
<feature type="region of interest" description="Disordered" evidence="6">
    <location>
        <begin position="91"/>
        <end position="119"/>
    </location>
</feature>
<dbReference type="CDD" id="cd12148">
    <property type="entry name" value="fungal_TF_MHR"/>
    <property type="match status" value="1"/>
</dbReference>
<dbReference type="InterPro" id="IPR001138">
    <property type="entry name" value="Zn2Cys6_DnaBD"/>
</dbReference>
<keyword evidence="3" id="KW-0238">DNA-binding</keyword>
<keyword evidence="2" id="KW-0805">Transcription regulation</keyword>
<dbReference type="HOGENOM" id="CLU_008511_1_1_1"/>
<sequence>MNISHPEDVPEDPSQPQQPVRKRRRTQLACNSCRQRKTACNGDRPSCSSCIRRGVQDSCSYEEATVGSKVSINAGNSLIIGSPKQNVHFRTISQSTSSPSERPAAGNAPSPGNVGGLAMVSDTETQDSLYGSSSTIALVSQVRQAASDQPVSITETHRPPIYNQPRPKVDVEILHNQDFAYFILPQRHQADEFLNCYWEFVHPVFPLLDIQSFNATYERLWLSSPGKGLGGDQLSETIFHATLNLVFALGCQYSSDVLPHRKSSYADELYRRSRKLLNFEILDALHLSLVQLFLLTGIYLQSTDHANRCWNVVGLAIRAAQGLGLNTENNTHRNSQLSIEIRRRVWYCCILLDRLLAMTFGRPTMIRSGSWDVQEPAIIDDQYLSTDIQGLQPLEFHSRMYLFVYSLRLFDIMDEILSEFYVLQGGKSGSNPSESFDPWSVRDLASVLTINAKLDDFRESLPQVLKDVNSLVLGNNSFAPNQLHVMLQSKILQSRFLLVRILLLRPVLLTSVSREKSTLLAKAEPGLQKDLAIGVCTLCVKTAHLLVETIHENLNTEYRSSGWHTVYFAFAAATILLAAQLSPLIQASLSTEHSFEISWTSCIEILEHYKVQIQSAERAIAILGALKDKIQATRPPKAVTNTPGPNVTKTSIYPDPSIAPQFINPQGPIPPDFATMNEGLSDGGIGIENISMFDNSMQTDSMNDAWFTQQLSDLNWLDYYQDSQ</sequence>
<keyword evidence="1" id="KW-0479">Metal-binding</keyword>
<keyword evidence="9" id="KW-1185">Reference proteome</keyword>
<dbReference type="SMART" id="SM00066">
    <property type="entry name" value="GAL4"/>
    <property type="match status" value="1"/>
</dbReference>
<dbReference type="GO" id="GO:0008270">
    <property type="term" value="F:zinc ion binding"/>
    <property type="evidence" value="ECO:0007669"/>
    <property type="project" value="InterPro"/>
</dbReference>
<evidence type="ECO:0000256" key="2">
    <source>
        <dbReference type="ARBA" id="ARBA00023015"/>
    </source>
</evidence>
<dbReference type="Gene3D" id="4.10.240.10">
    <property type="entry name" value="Zn(2)-C6 fungal-type DNA-binding domain"/>
    <property type="match status" value="1"/>
</dbReference>
<evidence type="ECO:0000256" key="3">
    <source>
        <dbReference type="ARBA" id="ARBA00023125"/>
    </source>
</evidence>
<dbReference type="STRING" id="1432307.W9C6L5"/>